<protein>
    <submittedName>
        <fullName evidence="1">Uncharacterized protein</fullName>
    </submittedName>
</protein>
<reference evidence="1" key="1">
    <citation type="submission" date="2024-06" db="EMBL/GenBank/DDBJ databases">
        <title>Draft Genome Sequence of Deinococcus sonorensis Type Strain KR-87, a Biofilm Producing Representative of the Genus Deinococcus.</title>
        <authorList>
            <person name="Boren L.S."/>
            <person name="Grosso R.A."/>
            <person name="Hugenberg-Cox A.N."/>
            <person name="Hill J.T.E."/>
            <person name="Albert C.M."/>
            <person name="Tuohy J.M."/>
        </authorList>
    </citation>
    <scope>NUCLEOTIDE SEQUENCE</scope>
    <source>
        <strain evidence="1">KR-87</strain>
        <plasmid evidence="1">pDson03</plasmid>
    </source>
</reference>
<proteinExistence type="predicted"/>
<evidence type="ECO:0000313" key="1">
    <source>
        <dbReference type="EMBL" id="XBV83970.1"/>
    </source>
</evidence>
<organism evidence="1">
    <name type="scientific">Deinococcus sonorensis KR-87</name>
    <dbReference type="NCBI Taxonomy" id="694439"/>
    <lineage>
        <taxon>Bacteria</taxon>
        <taxon>Thermotogati</taxon>
        <taxon>Deinococcota</taxon>
        <taxon>Deinococci</taxon>
        <taxon>Deinococcales</taxon>
        <taxon>Deinococcaceae</taxon>
        <taxon>Deinococcus</taxon>
    </lineage>
</organism>
<dbReference type="RefSeq" id="WP_350241877.1">
    <property type="nucleotide sequence ID" value="NZ_CP158298.1"/>
</dbReference>
<keyword evidence="1" id="KW-0614">Plasmid</keyword>
<gene>
    <name evidence="1" type="ORF">ABOD76_04575</name>
</gene>
<dbReference type="EMBL" id="CP158298">
    <property type="protein sequence ID" value="XBV83970.1"/>
    <property type="molecule type" value="Genomic_DNA"/>
</dbReference>
<dbReference type="AlphaFoldDB" id="A0AAU7U6G7"/>
<sequence>MYASKFEVTAQLLEAGVDPTEWFDGTECSAMATAVEQAWPPGSELFISPGEDVNAREDGGWTPLLHVDTIETDGVAQAGEAPSLEL</sequence>
<dbReference type="KEGG" id="dsc:ABOD76_04575"/>
<name>A0AAU7U6G7_9DEIO</name>
<geneLocation type="plasmid" evidence="1">
    <name>pDson03</name>
</geneLocation>
<dbReference type="Gene3D" id="1.25.40.20">
    <property type="entry name" value="Ankyrin repeat-containing domain"/>
    <property type="match status" value="1"/>
</dbReference>
<dbReference type="SUPFAM" id="SSF48403">
    <property type="entry name" value="Ankyrin repeat"/>
    <property type="match status" value="1"/>
</dbReference>
<dbReference type="InterPro" id="IPR036770">
    <property type="entry name" value="Ankyrin_rpt-contain_sf"/>
</dbReference>
<accession>A0AAU7U6G7</accession>